<evidence type="ECO:0000256" key="5">
    <source>
        <dbReference type="ARBA" id="ARBA00022970"/>
    </source>
</evidence>
<feature type="transmembrane region" description="Helical" evidence="9">
    <location>
        <begin position="242"/>
        <end position="260"/>
    </location>
</feature>
<dbReference type="PANTHER" id="PTHR11795">
    <property type="entry name" value="BRANCHED-CHAIN AMINO ACID TRANSPORT SYSTEM PERMEASE PROTEIN LIVH"/>
    <property type="match status" value="1"/>
</dbReference>
<comment type="subcellular location">
    <subcellularLocation>
        <location evidence="1">Cell membrane</location>
        <topology evidence="1">Multi-pass membrane protein</topology>
    </subcellularLocation>
</comment>
<dbReference type="RefSeq" id="WP_315730599.1">
    <property type="nucleotide sequence ID" value="NZ_JAVYII010000001.1"/>
</dbReference>
<evidence type="ECO:0000313" key="10">
    <source>
        <dbReference type="EMBL" id="MDT9591639.1"/>
    </source>
</evidence>
<feature type="transmembrane region" description="Helical" evidence="9">
    <location>
        <begin position="191"/>
        <end position="211"/>
    </location>
</feature>
<organism evidence="10 11">
    <name type="scientific">Nocardioides imazamoxiresistens</name>
    <dbReference type="NCBI Taxonomy" id="3231893"/>
    <lineage>
        <taxon>Bacteria</taxon>
        <taxon>Bacillati</taxon>
        <taxon>Actinomycetota</taxon>
        <taxon>Actinomycetes</taxon>
        <taxon>Propionibacteriales</taxon>
        <taxon>Nocardioidaceae</taxon>
        <taxon>Nocardioides</taxon>
    </lineage>
</organism>
<proteinExistence type="inferred from homology"/>
<dbReference type="Proteomes" id="UP001268542">
    <property type="component" value="Unassembled WGS sequence"/>
</dbReference>
<evidence type="ECO:0000256" key="7">
    <source>
        <dbReference type="ARBA" id="ARBA00023136"/>
    </source>
</evidence>
<evidence type="ECO:0000256" key="1">
    <source>
        <dbReference type="ARBA" id="ARBA00004651"/>
    </source>
</evidence>
<accession>A0ABU3PQY5</accession>
<evidence type="ECO:0000256" key="3">
    <source>
        <dbReference type="ARBA" id="ARBA00022475"/>
    </source>
</evidence>
<evidence type="ECO:0000256" key="2">
    <source>
        <dbReference type="ARBA" id="ARBA00022448"/>
    </source>
</evidence>
<comment type="caution">
    <text evidence="10">The sequence shown here is derived from an EMBL/GenBank/DDBJ whole genome shotgun (WGS) entry which is preliminary data.</text>
</comment>
<feature type="transmembrane region" description="Helical" evidence="9">
    <location>
        <begin position="136"/>
        <end position="160"/>
    </location>
</feature>
<keyword evidence="3" id="KW-1003">Cell membrane</keyword>
<evidence type="ECO:0000256" key="8">
    <source>
        <dbReference type="ARBA" id="ARBA00037998"/>
    </source>
</evidence>
<keyword evidence="11" id="KW-1185">Reference proteome</keyword>
<feature type="transmembrane region" description="Helical" evidence="9">
    <location>
        <begin position="96"/>
        <end position="116"/>
    </location>
</feature>
<name>A0ABU3PQY5_9ACTN</name>
<gene>
    <name evidence="10" type="ORF">RDV89_01075</name>
</gene>
<dbReference type="PANTHER" id="PTHR11795:SF450">
    <property type="entry name" value="ABC TRANSPORTER PERMEASE PROTEIN"/>
    <property type="match status" value="1"/>
</dbReference>
<keyword evidence="7 9" id="KW-0472">Membrane</keyword>
<feature type="transmembrane region" description="Helical" evidence="9">
    <location>
        <begin position="60"/>
        <end position="84"/>
    </location>
</feature>
<feature type="transmembrane region" description="Helical" evidence="9">
    <location>
        <begin position="217"/>
        <end position="235"/>
    </location>
</feature>
<dbReference type="InterPro" id="IPR001851">
    <property type="entry name" value="ABC_transp_permease"/>
</dbReference>
<feature type="transmembrane region" description="Helical" evidence="9">
    <location>
        <begin position="266"/>
        <end position="285"/>
    </location>
</feature>
<evidence type="ECO:0000313" key="11">
    <source>
        <dbReference type="Proteomes" id="UP001268542"/>
    </source>
</evidence>
<protein>
    <submittedName>
        <fullName evidence="10">Branched-chain amino acid ABC transporter permease</fullName>
    </submittedName>
</protein>
<comment type="similarity">
    <text evidence="8">Belongs to the binding-protein-dependent transport system permease family. LivHM subfamily.</text>
</comment>
<feature type="transmembrane region" description="Helical" evidence="9">
    <location>
        <begin position="6"/>
        <end position="28"/>
    </location>
</feature>
<dbReference type="CDD" id="cd06582">
    <property type="entry name" value="TM_PBP1_LivH_like"/>
    <property type="match status" value="1"/>
</dbReference>
<dbReference type="EMBL" id="JAVYII010000001">
    <property type="protein sequence ID" value="MDT9591639.1"/>
    <property type="molecule type" value="Genomic_DNA"/>
</dbReference>
<dbReference type="InterPro" id="IPR052157">
    <property type="entry name" value="BCAA_transport_permease"/>
</dbReference>
<keyword evidence="5" id="KW-0029">Amino-acid transport</keyword>
<evidence type="ECO:0000256" key="9">
    <source>
        <dbReference type="SAM" id="Phobius"/>
    </source>
</evidence>
<keyword evidence="6 9" id="KW-1133">Transmembrane helix</keyword>
<keyword evidence="2" id="KW-0813">Transport</keyword>
<dbReference type="Pfam" id="PF02653">
    <property type="entry name" value="BPD_transp_2"/>
    <property type="match status" value="1"/>
</dbReference>
<evidence type="ECO:0000256" key="4">
    <source>
        <dbReference type="ARBA" id="ARBA00022692"/>
    </source>
</evidence>
<evidence type="ECO:0000256" key="6">
    <source>
        <dbReference type="ARBA" id="ARBA00022989"/>
    </source>
</evidence>
<reference evidence="10 11" key="1">
    <citation type="submission" date="2023-08" db="EMBL/GenBank/DDBJ databases">
        <title>Nocardioides seae sp. nov., a bacterium isolated from a soil.</title>
        <authorList>
            <person name="Wang X."/>
        </authorList>
    </citation>
    <scope>NUCLEOTIDE SEQUENCE [LARGE SCALE GENOMIC DNA]</scope>
    <source>
        <strain evidence="10 11">YZH12</strain>
    </source>
</reference>
<sequence length="299" mass="30955">MQDFLQLAVTGTALGSVYALIAVGFVLIYKSTGQLNFAQGDVMAMGAFLVYWFGPGRFELSFAFAVLLALVGTCAFMVFVEFALVRRLAAHSHEAVLIGTLGLGILIRAALTAGFGTDKLGIGDPWGSSTTTLLGVSVTTSSLWAIAVTGIIIGALTVWFRSSRAGVSVVAMSQDPVAAAALGVNTRRMTVIVWAIAGALAVVAGIFLAGYPRGIDPHMGLIALAAFPGAVLGGFDSINGAVVGAVTIGIVQTLVAGYEAPWAGVVGHNFHVIVPWLVLVVVLLVRPQGLFGTKRVIRA</sequence>
<keyword evidence="4 9" id="KW-0812">Transmembrane</keyword>